<feature type="domain" description="Leucine-rich repeat-containing N-terminal plant-type" evidence="11">
    <location>
        <begin position="328"/>
        <end position="365"/>
    </location>
</feature>
<dbReference type="Pfam" id="PF08263">
    <property type="entry name" value="LRRNT_2"/>
    <property type="match status" value="2"/>
</dbReference>
<feature type="signal peptide" evidence="10">
    <location>
        <begin position="1"/>
        <end position="23"/>
    </location>
</feature>
<evidence type="ECO:0000256" key="10">
    <source>
        <dbReference type="SAM" id="SignalP"/>
    </source>
</evidence>
<keyword evidence="4 10" id="KW-0732">Signal</keyword>
<dbReference type="Proteomes" id="UP000827721">
    <property type="component" value="Unassembled WGS sequence"/>
</dbReference>
<protein>
    <recommendedName>
        <fullName evidence="11">Leucine-rich repeat-containing N-terminal plant-type domain-containing protein</fullName>
    </recommendedName>
</protein>
<accession>A0ABQ8GZP3</accession>
<evidence type="ECO:0000313" key="12">
    <source>
        <dbReference type="EMBL" id="KAH7526062.1"/>
    </source>
</evidence>
<dbReference type="Gene3D" id="3.80.10.10">
    <property type="entry name" value="Ribonuclease Inhibitor"/>
    <property type="match status" value="2"/>
</dbReference>
<evidence type="ECO:0000256" key="4">
    <source>
        <dbReference type="ARBA" id="ARBA00022729"/>
    </source>
</evidence>
<dbReference type="SMART" id="SM00369">
    <property type="entry name" value="LRR_TYP"/>
    <property type="match status" value="4"/>
</dbReference>
<evidence type="ECO:0000256" key="5">
    <source>
        <dbReference type="ARBA" id="ARBA00022737"/>
    </source>
</evidence>
<dbReference type="PANTHER" id="PTHR47986">
    <property type="entry name" value="OSJNBA0070M12.3 PROTEIN"/>
    <property type="match status" value="1"/>
</dbReference>
<evidence type="ECO:0000256" key="9">
    <source>
        <dbReference type="ARBA" id="ARBA00023180"/>
    </source>
</evidence>
<keyword evidence="3" id="KW-0812">Transmembrane</keyword>
<keyword evidence="13" id="KW-1185">Reference proteome</keyword>
<sequence length="450" mass="48891">MQKLHVVVSLLLYLIYLTVSVQSQNSPDAPSMQALKASLGNPENLGWSDPDPCKWSHVQCVNNRVTNIQIGDQNLKGTLPLELNNLTSLTKLEVMRNQLSGSIPSLAGLNSLQQVLFNDNNFAYIPPDFFSGLTSLQIISLDYNPFSAWEITDNLKDASGLQIFSANGANVTGTIPDFLGGDTFPGLTTLHLAFNNLQGPIPFSFAKTSIQSLWLNGQKSDSKLNGSIAVIQSMTYLTEVWLHGNRFTGPIPDLSGLSNLNYLSLRDNQLTGTVPFSVVNLPNLAKLNLTNNLLQGPTPKFDTSKVDVDMIAGTNNFCLDEPGVACDSRVDVLLSTLESVGYPVGIAESWQGNDPCNIWRGVACSGGNITVVNFKYLGLWGTISPNFYMIPSLKQLLLSNNSLTGIIPNELTSLPDLRKLDVSNNNLYGEVPNFRSNVVVITQGNPNLGK</sequence>
<dbReference type="Pfam" id="PF13855">
    <property type="entry name" value="LRR_8"/>
    <property type="match status" value="2"/>
</dbReference>
<gene>
    <name evidence="12" type="ORF">JRO89_XSUnG0068700</name>
</gene>
<evidence type="ECO:0000256" key="8">
    <source>
        <dbReference type="ARBA" id="ARBA00023170"/>
    </source>
</evidence>
<comment type="subcellular location">
    <subcellularLocation>
        <location evidence="1">Membrane</location>
        <topology evidence="1">Single-pass membrane protein</topology>
    </subcellularLocation>
</comment>
<keyword evidence="5" id="KW-0677">Repeat</keyword>
<evidence type="ECO:0000256" key="7">
    <source>
        <dbReference type="ARBA" id="ARBA00023136"/>
    </source>
</evidence>
<dbReference type="InterPro" id="IPR032675">
    <property type="entry name" value="LRR_dom_sf"/>
</dbReference>
<dbReference type="SUPFAM" id="SSF52058">
    <property type="entry name" value="L domain-like"/>
    <property type="match status" value="1"/>
</dbReference>
<dbReference type="InterPro" id="IPR003591">
    <property type="entry name" value="Leu-rich_rpt_typical-subtyp"/>
</dbReference>
<keyword evidence="6" id="KW-1133">Transmembrane helix</keyword>
<reference evidence="12 13" key="1">
    <citation type="submission" date="2021-02" db="EMBL/GenBank/DDBJ databases">
        <title>Plant Genome Project.</title>
        <authorList>
            <person name="Zhang R.-G."/>
        </authorList>
    </citation>
    <scope>NUCLEOTIDE SEQUENCE [LARGE SCALE GENOMIC DNA]</scope>
    <source>
        <tissue evidence="12">Leaves</tissue>
    </source>
</reference>
<dbReference type="PANTHER" id="PTHR47986:SF34">
    <property type="entry name" value="RECEPTOR-LIKE KINASE TMK2"/>
    <property type="match status" value="1"/>
</dbReference>
<dbReference type="InterPro" id="IPR052422">
    <property type="entry name" value="Auxin_Ser/Thr_Kinase"/>
</dbReference>
<evidence type="ECO:0000256" key="6">
    <source>
        <dbReference type="ARBA" id="ARBA00022989"/>
    </source>
</evidence>
<evidence type="ECO:0000256" key="2">
    <source>
        <dbReference type="ARBA" id="ARBA00022614"/>
    </source>
</evidence>
<keyword evidence="9" id="KW-0325">Glycoprotein</keyword>
<proteinExistence type="predicted"/>
<dbReference type="EMBL" id="JAFEMO010000119">
    <property type="protein sequence ID" value="KAH7526062.1"/>
    <property type="molecule type" value="Genomic_DNA"/>
</dbReference>
<dbReference type="Pfam" id="PF00560">
    <property type="entry name" value="LRR_1"/>
    <property type="match status" value="1"/>
</dbReference>
<dbReference type="InterPro" id="IPR013210">
    <property type="entry name" value="LRR_N_plant-typ"/>
</dbReference>
<keyword evidence="2" id="KW-0433">Leucine-rich repeat</keyword>
<evidence type="ECO:0000259" key="11">
    <source>
        <dbReference type="Pfam" id="PF08263"/>
    </source>
</evidence>
<keyword evidence="7" id="KW-0472">Membrane</keyword>
<keyword evidence="8" id="KW-0675">Receptor</keyword>
<evidence type="ECO:0000256" key="1">
    <source>
        <dbReference type="ARBA" id="ARBA00004167"/>
    </source>
</evidence>
<comment type="caution">
    <text evidence="12">The sequence shown here is derived from an EMBL/GenBank/DDBJ whole genome shotgun (WGS) entry which is preliminary data.</text>
</comment>
<feature type="chain" id="PRO_5045631780" description="Leucine-rich repeat-containing N-terminal plant-type domain-containing protein" evidence="10">
    <location>
        <begin position="24"/>
        <end position="450"/>
    </location>
</feature>
<organism evidence="12 13">
    <name type="scientific">Xanthoceras sorbifolium</name>
    <dbReference type="NCBI Taxonomy" id="99658"/>
    <lineage>
        <taxon>Eukaryota</taxon>
        <taxon>Viridiplantae</taxon>
        <taxon>Streptophyta</taxon>
        <taxon>Embryophyta</taxon>
        <taxon>Tracheophyta</taxon>
        <taxon>Spermatophyta</taxon>
        <taxon>Magnoliopsida</taxon>
        <taxon>eudicotyledons</taxon>
        <taxon>Gunneridae</taxon>
        <taxon>Pentapetalae</taxon>
        <taxon>rosids</taxon>
        <taxon>malvids</taxon>
        <taxon>Sapindales</taxon>
        <taxon>Sapindaceae</taxon>
        <taxon>Xanthoceroideae</taxon>
        <taxon>Xanthoceras</taxon>
    </lineage>
</organism>
<evidence type="ECO:0000313" key="13">
    <source>
        <dbReference type="Proteomes" id="UP000827721"/>
    </source>
</evidence>
<dbReference type="InterPro" id="IPR001611">
    <property type="entry name" value="Leu-rich_rpt"/>
</dbReference>
<feature type="domain" description="Leucine-rich repeat-containing N-terminal plant-type" evidence="11">
    <location>
        <begin position="27"/>
        <end position="60"/>
    </location>
</feature>
<evidence type="ECO:0000256" key="3">
    <source>
        <dbReference type="ARBA" id="ARBA00022692"/>
    </source>
</evidence>
<name>A0ABQ8GZP3_9ROSI</name>